<organism evidence="2 3">
    <name type="scientific">Blastopirellula retiformator</name>
    <dbReference type="NCBI Taxonomy" id="2527970"/>
    <lineage>
        <taxon>Bacteria</taxon>
        <taxon>Pseudomonadati</taxon>
        <taxon>Planctomycetota</taxon>
        <taxon>Planctomycetia</taxon>
        <taxon>Pirellulales</taxon>
        <taxon>Pirellulaceae</taxon>
        <taxon>Blastopirellula</taxon>
    </lineage>
</organism>
<evidence type="ECO:0000313" key="3">
    <source>
        <dbReference type="Proteomes" id="UP000318878"/>
    </source>
</evidence>
<sequence length="73" mass="7667">MIAANSDEDSGSDDSGRNKTRASHWGGSPAAATSLRHSIELPGGRQYPGRPRYYLDGSAGGKMKDSMVAADAR</sequence>
<proteinExistence type="predicted"/>
<dbReference type="Proteomes" id="UP000318878">
    <property type="component" value="Unassembled WGS sequence"/>
</dbReference>
<comment type="caution">
    <text evidence="2">The sequence shown here is derived from an EMBL/GenBank/DDBJ whole genome shotgun (WGS) entry which is preliminary data.</text>
</comment>
<evidence type="ECO:0000313" key="2">
    <source>
        <dbReference type="EMBL" id="TWT32869.1"/>
    </source>
</evidence>
<dbReference type="EMBL" id="SJPF01000003">
    <property type="protein sequence ID" value="TWT32869.1"/>
    <property type="molecule type" value="Genomic_DNA"/>
</dbReference>
<evidence type="ECO:0000256" key="1">
    <source>
        <dbReference type="SAM" id="MobiDB-lite"/>
    </source>
</evidence>
<reference evidence="2 3" key="1">
    <citation type="submission" date="2019-02" db="EMBL/GenBank/DDBJ databases">
        <title>Deep-cultivation of Planctomycetes and their phenomic and genomic characterization uncovers novel biology.</title>
        <authorList>
            <person name="Wiegand S."/>
            <person name="Jogler M."/>
            <person name="Boedeker C."/>
            <person name="Pinto D."/>
            <person name="Vollmers J."/>
            <person name="Rivas-Marin E."/>
            <person name="Kohn T."/>
            <person name="Peeters S.H."/>
            <person name="Heuer A."/>
            <person name="Rast P."/>
            <person name="Oberbeckmann S."/>
            <person name="Bunk B."/>
            <person name="Jeske O."/>
            <person name="Meyerdierks A."/>
            <person name="Storesund J.E."/>
            <person name="Kallscheuer N."/>
            <person name="Luecker S."/>
            <person name="Lage O.M."/>
            <person name="Pohl T."/>
            <person name="Merkel B.J."/>
            <person name="Hornburger P."/>
            <person name="Mueller R.-W."/>
            <person name="Bruemmer F."/>
            <person name="Labrenz M."/>
            <person name="Spormann A.M."/>
            <person name="Op Den Camp H."/>
            <person name="Overmann J."/>
            <person name="Amann R."/>
            <person name="Jetten M.S.M."/>
            <person name="Mascher T."/>
            <person name="Medema M.H."/>
            <person name="Devos D.P."/>
            <person name="Kaster A.-K."/>
            <person name="Ovreas L."/>
            <person name="Rohde M."/>
            <person name="Galperin M.Y."/>
            <person name="Jogler C."/>
        </authorList>
    </citation>
    <scope>NUCLEOTIDE SEQUENCE [LARGE SCALE GENOMIC DNA]</scope>
    <source>
        <strain evidence="2 3">Enr8</strain>
    </source>
</reference>
<feature type="compositionally biased region" description="Acidic residues" evidence="1">
    <location>
        <begin position="1"/>
        <end position="12"/>
    </location>
</feature>
<accession>A0A5C5V4H0</accession>
<keyword evidence="3" id="KW-1185">Reference proteome</keyword>
<name>A0A5C5V4H0_9BACT</name>
<protein>
    <submittedName>
        <fullName evidence="2">Uncharacterized protein</fullName>
    </submittedName>
</protein>
<feature type="region of interest" description="Disordered" evidence="1">
    <location>
        <begin position="1"/>
        <end position="73"/>
    </location>
</feature>
<gene>
    <name evidence="2" type="ORF">Enr8_26760</name>
</gene>
<dbReference type="AlphaFoldDB" id="A0A5C5V4H0"/>